<dbReference type="Pfam" id="PF03682">
    <property type="entry name" value="UPF0158"/>
    <property type="match status" value="1"/>
</dbReference>
<accession>A0AAE3VEL8</accession>
<dbReference type="AlphaFoldDB" id="A0AAE3VEL8"/>
<dbReference type="EMBL" id="JAUSVL010000001">
    <property type="protein sequence ID" value="MDQ0289070.1"/>
    <property type="molecule type" value="Genomic_DNA"/>
</dbReference>
<protein>
    <submittedName>
        <fullName evidence="1">Uncharacterized protein</fullName>
    </submittedName>
</protein>
<evidence type="ECO:0000313" key="1">
    <source>
        <dbReference type="EMBL" id="MDQ0289070.1"/>
    </source>
</evidence>
<keyword evidence="2" id="KW-1185">Reference proteome</keyword>
<dbReference type="Proteomes" id="UP001238163">
    <property type="component" value="Unassembled WGS sequence"/>
</dbReference>
<reference evidence="1" key="1">
    <citation type="submission" date="2023-07" db="EMBL/GenBank/DDBJ databases">
        <title>Genomic Encyclopedia of Type Strains, Phase IV (KMG-IV): sequencing the most valuable type-strain genomes for metagenomic binning, comparative biology and taxonomic classification.</title>
        <authorList>
            <person name="Goeker M."/>
        </authorList>
    </citation>
    <scope>NUCLEOTIDE SEQUENCE</scope>
    <source>
        <strain evidence="1">DSM 24202</strain>
    </source>
</reference>
<dbReference type="InterPro" id="IPR005361">
    <property type="entry name" value="UPF0158"/>
</dbReference>
<name>A0AAE3VEL8_9BACT</name>
<gene>
    <name evidence="1" type="ORF">J3R75_001177</name>
</gene>
<organism evidence="1 2">
    <name type="scientific">Oligosphaera ethanolica</name>
    <dbReference type="NCBI Taxonomy" id="760260"/>
    <lineage>
        <taxon>Bacteria</taxon>
        <taxon>Pseudomonadati</taxon>
        <taxon>Lentisphaerota</taxon>
        <taxon>Oligosphaeria</taxon>
        <taxon>Oligosphaerales</taxon>
        <taxon>Oligosphaeraceae</taxon>
        <taxon>Oligosphaera</taxon>
    </lineage>
</organism>
<proteinExistence type="predicted"/>
<dbReference type="RefSeq" id="WP_307260413.1">
    <property type="nucleotide sequence ID" value="NZ_JAUSVL010000001.1"/>
</dbReference>
<sequence>MIDLEKVFCLFCDVGMSEPRLFIPFINPVTNEADFLPAEDSDAADGYDAEELEELQARIHNDPNWLELPDRHELGLDSRLPLRFADEYLRPADCDLVYNFFRHRGAYSKFRALLDRLEMTDKWYQFQNDAIRNALKEWLQDNDIEFTE</sequence>
<comment type="caution">
    <text evidence="1">The sequence shown here is derived from an EMBL/GenBank/DDBJ whole genome shotgun (WGS) entry which is preliminary data.</text>
</comment>
<evidence type="ECO:0000313" key="2">
    <source>
        <dbReference type="Proteomes" id="UP001238163"/>
    </source>
</evidence>